<dbReference type="GO" id="GO:0004674">
    <property type="term" value="F:protein serine/threonine kinase activity"/>
    <property type="evidence" value="ECO:0007669"/>
    <property type="project" value="InterPro"/>
</dbReference>
<name>A0A8F8KTY0_9VIRU</name>
<dbReference type="PANTHER" id="PTHR24348:SF68">
    <property type="entry name" value="SERINE_THREONINE-PROTEIN KINASE ATG1C"/>
    <property type="match status" value="1"/>
</dbReference>
<dbReference type="Gene3D" id="1.10.510.10">
    <property type="entry name" value="Transferase(Phosphotransferase) domain 1"/>
    <property type="match status" value="1"/>
</dbReference>
<dbReference type="PROSITE" id="PS50011">
    <property type="entry name" value="PROTEIN_KINASE_DOM"/>
    <property type="match status" value="1"/>
</dbReference>
<sequence length="510" mass="58276">MDSKQYVELEPSLSVSVESDDAQAPDHTDSNEPDKSQFLEDSVARYAKTWIQHIRDTHPNVVAKYDLQFHIASGAFGNVCAAIQRSTGKWCAIKIIDETILASTDSKRTSTRVWRMIQEIACLKQCSKSVNVVELWDFFEDVSLIRMPDGSTVNSTLRIFLVMEFCEGGTLYEYCSAKPLSEKQVHGVVTQLVNAFSFMEQNNVVHRDIKPENILVCNNDEYGLTIKVADFGMGVHFGELNLVDFIERMPLFMDKYQHVINAQWQQQWNRGTMIYDSCGSPLYMPPEMFTNKPYSFDADIWSLGILIYAMLFRKAPFSTCKNYSELNRLMSVPKINIAYPEDNTWRQRWVEQILRKMLVPSHIRCNLNAIKNALVDIVYYDESQSSSEDEDLDELEALAEEYINRTNRDSGNSSQVTIPYLEPLLHSEEFDWVYVKSTSHVSQICNMVSDETTPVNSMDFATLSKNSSLNITNDSVRSLQTSEASDGSYKVRLPINGLSDFVKSQYDIRS</sequence>
<dbReference type="InterPro" id="IPR011009">
    <property type="entry name" value="Kinase-like_dom_sf"/>
</dbReference>
<dbReference type="PROSITE" id="PS00108">
    <property type="entry name" value="PROTEIN_KINASE_ST"/>
    <property type="match status" value="1"/>
</dbReference>
<feature type="domain" description="Protein kinase" evidence="2">
    <location>
        <begin position="65"/>
        <end position="403"/>
    </location>
</feature>
<dbReference type="GO" id="GO:0005524">
    <property type="term" value="F:ATP binding"/>
    <property type="evidence" value="ECO:0007669"/>
    <property type="project" value="InterPro"/>
</dbReference>
<keyword evidence="3" id="KW-0808">Transferase</keyword>
<dbReference type="EMBL" id="MZ420154">
    <property type="protein sequence ID" value="QYA18588.1"/>
    <property type="molecule type" value="Genomic_DNA"/>
</dbReference>
<dbReference type="Pfam" id="PF00069">
    <property type="entry name" value="Pkinase"/>
    <property type="match status" value="2"/>
</dbReference>
<proteinExistence type="predicted"/>
<evidence type="ECO:0000259" key="2">
    <source>
        <dbReference type="PROSITE" id="PS50011"/>
    </source>
</evidence>
<protein>
    <submittedName>
        <fullName evidence="3">Serine/threonine kinase</fullName>
    </submittedName>
</protein>
<accession>A0A8F8KTY0</accession>
<feature type="compositionally biased region" description="Low complexity" evidence="1">
    <location>
        <begin position="8"/>
        <end position="17"/>
    </location>
</feature>
<reference evidence="3" key="1">
    <citation type="submission" date="2021-06" db="EMBL/GenBank/DDBJ databases">
        <authorList>
            <person name="Rolland C."/>
        </authorList>
    </citation>
    <scope>NUCLEOTIDE SEQUENCE</scope>
    <source>
        <strain evidence="3">347.936635</strain>
    </source>
</reference>
<feature type="region of interest" description="Disordered" evidence="1">
    <location>
        <begin position="1"/>
        <end position="35"/>
    </location>
</feature>
<dbReference type="PANTHER" id="PTHR24348">
    <property type="entry name" value="SERINE/THREONINE-PROTEIN KINASE UNC-51-RELATED"/>
    <property type="match status" value="1"/>
</dbReference>
<gene>
    <name evidence="3" type="ORF">KOM_12_319</name>
</gene>
<dbReference type="SMART" id="SM00220">
    <property type="entry name" value="S_TKc"/>
    <property type="match status" value="1"/>
</dbReference>
<dbReference type="InterPro" id="IPR045269">
    <property type="entry name" value="Atg1-like"/>
</dbReference>
<evidence type="ECO:0000256" key="1">
    <source>
        <dbReference type="SAM" id="MobiDB-lite"/>
    </source>
</evidence>
<dbReference type="InterPro" id="IPR000719">
    <property type="entry name" value="Prot_kinase_dom"/>
</dbReference>
<organism evidence="3">
    <name type="scientific">Clandestinovirus</name>
    <dbReference type="NCBI Taxonomy" id="2831644"/>
    <lineage>
        <taxon>Viruses</taxon>
    </lineage>
</organism>
<keyword evidence="3" id="KW-0418">Kinase</keyword>
<feature type="compositionally biased region" description="Basic and acidic residues" evidence="1">
    <location>
        <begin position="24"/>
        <end position="35"/>
    </location>
</feature>
<evidence type="ECO:0000313" key="3">
    <source>
        <dbReference type="EMBL" id="QYA18588.1"/>
    </source>
</evidence>
<dbReference type="InterPro" id="IPR008271">
    <property type="entry name" value="Ser/Thr_kinase_AS"/>
</dbReference>
<dbReference type="SUPFAM" id="SSF56112">
    <property type="entry name" value="Protein kinase-like (PK-like)"/>
    <property type="match status" value="1"/>
</dbReference>